<dbReference type="InterPro" id="IPR009072">
    <property type="entry name" value="Histone-fold"/>
</dbReference>
<keyword evidence="9 10" id="KW-0472">Membrane</keyword>
<evidence type="ECO:0000313" key="11">
    <source>
        <dbReference type="EMBL" id="KAH9299900.1"/>
    </source>
</evidence>
<dbReference type="Pfam" id="PF11891">
    <property type="entry name" value="RETICULATA-like"/>
    <property type="match status" value="1"/>
</dbReference>
<keyword evidence="6 10" id="KW-0812">Transmembrane</keyword>
<dbReference type="SUPFAM" id="SSF47113">
    <property type="entry name" value="Histone-fold"/>
    <property type="match status" value="1"/>
</dbReference>
<organism evidence="11 12">
    <name type="scientific">Taxus chinensis</name>
    <name type="common">Chinese yew</name>
    <name type="synonym">Taxus wallichiana var. chinensis</name>
    <dbReference type="NCBI Taxonomy" id="29808"/>
    <lineage>
        <taxon>Eukaryota</taxon>
        <taxon>Viridiplantae</taxon>
        <taxon>Streptophyta</taxon>
        <taxon>Embryophyta</taxon>
        <taxon>Tracheophyta</taxon>
        <taxon>Spermatophyta</taxon>
        <taxon>Pinopsida</taxon>
        <taxon>Pinidae</taxon>
        <taxon>Conifers II</taxon>
        <taxon>Cupressales</taxon>
        <taxon>Taxaceae</taxon>
        <taxon>Taxus</taxon>
    </lineage>
</organism>
<evidence type="ECO:0000256" key="7">
    <source>
        <dbReference type="ARBA" id="ARBA00022946"/>
    </source>
</evidence>
<sequence length="208" mass="22514">MGEGSLSSSEVQIAMKLALPVELAKNVVSEGTKAITKFTSGMVEAAQTLPGIFVGCPITHMFELGRFTLLERMGTYVYKGILFAAIGFSAGLAGIALFNGLINVRKKMDPNFETPNKAPSTLLNAFTWALQMGFSTNLRYQTLTGLEFSLTKGLPPIVFKSSVIVLRCLNNVIRGMDFVLLARITGTQKVDEPPPPLEEEKGKVARPS</sequence>
<dbReference type="InterPro" id="IPR021825">
    <property type="entry name" value="RETICULATA-related"/>
</dbReference>
<dbReference type="PRINTS" id="PR00621">
    <property type="entry name" value="HISTONEH2B"/>
</dbReference>
<evidence type="ECO:0000256" key="10">
    <source>
        <dbReference type="SAM" id="Phobius"/>
    </source>
</evidence>
<keyword evidence="4" id="KW-0150">Chloroplast</keyword>
<reference evidence="11 12" key="1">
    <citation type="journal article" date="2021" name="Nat. Plants">
        <title>The Taxus genome provides insights into paclitaxel biosynthesis.</title>
        <authorList>
            <person name="Xiong X."/>
            <person name="Gou J."/>
            <person name="Liao Q."/>
            <person name="Li Y."/>
            <person name="Zhou Q."/>
            <person name="Bi G."/>
            <person name="Li C."/>
            <person name="Du R."/>
            <person name="Wang X."/>
            <person name="Sun T."/>
            <person name="Guo L."/>
            <person name="Liang H."/>
            <person name="Lu P."/>
            <person name="Wu Y."/>
            <person name="Zhang Z."/>
            <person name="Ro D.K."/>
            <person name="Shang Y."/>
            <person name="Huang S."/>
            <person name="Yan J."/>
        </authorList>
    </citation>
    <scope>NUCLEOTIDE SEQUENCE [LARGE SCALE GENOMIC DNA]</scope>
    <source>
        <strain evidence="11">Ta-2019</strain>
    </source>
</reference>
<comment type="similarity">
    <text evidence="3">Belongs to the RETICULATA family.</text>
</comment>
<dbReference type="EMBL" id="JAHRHJ020000010">
    <property type="protein sequence ID" value="KAH9299900.1"/>
    <property type="molecule type" value="Genomic_DNA"/>
</dbReference>
<keyword evidence="5" id="KW-0934">Plastid</keyword>
<dbReference type="Proteomes" id="UP000824469">
    <property type="component" value="Unassembled WGS sequence"/>
</dbReference>
<evidence type="ECO:0000256" key="8">
    <source>
        <dbReference type="ARBA" id="ARBA00022989"/>
    </source>
</evidence>
<evidence type="ECO:0000256" key="5">
    <source>
        <dbReference type="ARBA" id="ARBA00022640"/>
    </source>
</evidence>
<evidence type="ECO:0000256" key="1">
    <source>
        <dbReference type="ARBA" id="ARBA00004508"/>
    </source>
</evidence>
<evidence type="ECO:0000256" key="3">
    <source>
        <dbReference type="ARBA" id="ARBA00010793"/>
    </source>
</evidence>
<keyword evidence="8 10" id="KW-1133">Transmembrane helix</keyword>
<dbReference type="Gene3D" id="1.10.20.10">
    <property type="entry name" value="Histone, subunit A"/>
    <property type="match status" value="1"/>
</dbReference>
<evidence type="ECO:0000256" key="6">
    <source>
        <dbReference type="ARBA" id="ARBA00022692"/>
    </source>
</evidence>
<evidence type="ECO:0000256" key="4">
    <source>
        <dbReference type="ARBA" id="ARBA00022528"/>
    </source>
</evidence>
<feature type="transmembrane region" description="Helical" evidence="10">
    <location>
        <begin position="76"/>
        <end position="98"/>
    </location>
</feature>
<proteinExistence type="inferred from homology"/>
<dbReference type="GO" id="GO:0000786">
    <property type="term" value="C:nucleosome"/>
    <property type="evidence" value="ECO:0007669"/>
    <property type="project" value="InterPro"/>
</dbReference>
<dbReference type="GO" id="GO:0031969">
    <property type="term" value="C:chloroplast membrane"/>
    <property type="evidence" value="ECO:0007669"/>
    <property type="project" value="UniProtKB-SubCell"/>
</dbReference>
<evidence type="ECO:0000256" key="2">
    <source>
        <dbReference type="ARBA" id="ARBA00006846"/>
    </source>
</evidence>
<comment type="similarity">
    <text evidence="2">Belongs to the histone H2B family.</text>
</comment>
<dbReference type="InterPro" id="IPR000558">
    <property type="entry name" value="Histone_H2B"/>
</dbReference>
<keyword evidence="12" id="KW-1185">Reference proteome</keyword>
<dbReference type="OMA" id="PITHMFE"/>
<evidence type="ECO:0000256" key="9">
    <source>
        <dbReference type="ARBA" id="ARBA00023136"/>
    </source>
</evidence>
<name>A0AA38CG27_TAXCH</name>
<keyword evidence="7" id="KW-0809">Transit peptide</keyword>
<dbReference type="PANTHER" id="PTHR31620">
    <property type="entry name" value="PROTEIN RETICULATA-RELATED 2, CHLOROPLASTIC-RELATED"/>
    <property type="match status" value="1"/>
</dbReference>
<protein>
    <submittedName>
        <fullName evidence="11">Uncharacterized protein</fullName>
    </submittedName>
</protein>
<dbReference type="GO" id="GO:0003677">
    <property type="term" value="F:DNA binding"/>
    <property type="evidence" value="ECO:0007669"/>
    <property type="project" value="InterPro"/>
</dbReference>
<accession>A0AA38CG27</accession>
<comment type="caution">
    <text evidence="11">The sequence shown here is derived from an EMBL/GenBank/DDBJ whole genome shotgun (WGS) entry which is preliminary data.</text>
</comment>
<dbReference type="AlphaFoldDB" id="A0AA38CG27"/>
<dbReference type="GO" id="GO:0030527">
    <property type="term" value="F:structural constituent of chromatin"/>
    <property type="evidence" value="ECO:0007669"/>
    <property type="project" value="InterPro"/>
</dbReference>
<comment type="subcellular location">
    <subcellularLocation>
        <location evidence="1">Plastid</location>
        <location evidence="1">Chloroplast membrane</location>
        <topology evidence="1">Multi-pass membrane protein</topology>
    </subcellularLocation>
</comment>
<dbReference type="GO" id="GO:0046982">
    <property type="term" value="F:protein heterodimerization activity"/>
    <property type="evidence" value="ECO:0007669"/>
    <property type="project" value="InterPro"/>
</dbReference>
<evidence type="ECO:0000313" key="12">
    <source>
        <dbReference type="Proteomes" id="UP000824469"/>
    </source>
</evidence>
<gene>
    <name evidence="11" type="ORF">KI387_044123</name>
</gene>
<dbReference type="PANTHER" id="PTHR31620:SF15">
    <property type="entry name" value="PROTEIN RETICULATA-RELATED 2, CHLOROPLASTIC-RELATED"/>
    <property type="match status" value="1"/>
</dbReference>